<dbReference type="Proteomes" id="UP001281147">
    <property type="component" value="Unassembled WGS sequence"/>
</dbReference>
<evidence type="ECO:0000313" key="2">
    <source>
        <dbReference type="Proteomes" id="UP001281147"/>
    </source>
</evidence>
<keyword evidence="2" id="KW-1185">Reference proteome</keyword>
<reference evidence="1" key="1">
    <citation type="submission" date="2023-07" db="EMBL/GenBank/DDBJ databases">
        <title>Black Yeasts Isolated from many extreme environments.</title>
        <authorList>
            <person name="Coleine C."/>
            <person name="Stajich J.E."/>
            <person name="Selbmann L."/>
        </authorList>
    </citation>
    <scope>NUCLEOTIDE SEQUENCE</scope>
    <source>
        <strain evidence="1">CCFEE 5714</strain>
    </source>
</reference>
<organism evidence="1 2">
    <name type="scientific">Vermiconidia calcicola</name>
    <dbReference type="NCBI Taxonomy" id="1690605"/>
    <lineage>
        <taxon>Eukaryota</taxon>
        <taxon>Fungi</taxon>
        <taxon>Dikarya</taxon>
        <taxon>Ascomycota</taxon>
        <taxon>Pezizomycotina</taxon>
        <taxon>Dothideomycetes</taxon>
        <taxon>Dothideomycetidae</taxon>
        <taxon>Mycosphaerellales</taxon>
        <taxon>Extremaceae</taxon>
        <taxon>Vermiconidia</taxon>
    </lineage>
</organism>
<comment type="caution">
    <text evidence="1">The sequence shown here is derived from an EMBL/GenBank/DDBJ whole genome shotgun (WGS) entry which is preliminary data.</text>
</comment>
<name>A0ACC3NU53_9PEZI</name>
<dbReference type="EMBL" id="JAUTXU010000012">
    <property type="protein sequence ID" value="KAK3722727.1"/>
    <property type="molecule type" value="Genomic_DNA"/>
</dbReference>
<proteinExistence type="predicted"/>
<protein>
    <submittedName>
        <fullName evidence="1">Uncharacterized protein</fullName>
    </submittedName>
</protein>
<gene>
    <name evidence="1" type="ORF">LTR37_002298</name>
</gene>
<evidence type="ECO:0000313" key="1">
    <source>
        <dbReference type="EMBL" id="KAK3722727.1"/>
    </source>
</evidence>
<accession>A0ACC3NU53</accession>
<sequence length="335" mass="37599">MANMQHVSLPGIKTLTHEVCGQPFTGDGKCQCPANNNKRQSPRLPQFKGEFSMRPEVQHPPAPNGSSVLSQNDIGSFKRLRVSTNVDGCHASSVSSVSSPSSTLRESDWTPSSSRESSVSSSQRPTSRRTLGPERRNSRPRRKDSAAEAACPECRSFNCSIKEHRRHGKNEKERDSRENLGSLLRSIEELLDNYGNGRLLGSKIQSASNSRTSGLHHCKIDVLKIARALLVLYLQRDYESAIENDHEEGFFDMLSKVVSRDAGMEDPWTGTLMQSDDKKCKPSDDFHRCKIHNQENWAKCRSTRATANFKRNRALLVARKRRPCYSVGDKRSNRA</sequence>